<dbReference type="Gene3D" id="1.20.120.330">
    <property type="entry name" value="Nucleotidyltransferases domain 2"/>
    <property type="match status" value="1"/>
</dbReference>
<evidence type="ECO:0000313" key="2">
    <source>
        <dbReference type="Proteomes" id="UP000029226"/>
    </source>
</evidence>
<sequence length="66" mass="7915">MQLIKDGKVWMEMIKSRNKTSHTYNEETADEIFNDIIHLYHAAFKEFLEVMESKRSGDQKNMFETE</sequence>
<dbReference type="SUPFAM" id="SSF81593">
    <property type="entry name" value="Nucleotidyltransferase substrate binding subunit/domain"/>
    <property type="match status" value="1"/>
</dbReference>
<organism evidence="1 2">
    <name type="scientific">Nonlabens ulvanivorans</name>
    <name type="common">Persicivirga ulvanivorans</name>
    <dbReference type="NCBI Taxonomy" id="906888"/>
    <lineage>
        <taxon>Bacteria</taxon>
        <taxon>Pseudomonadati</taxon>
        <taxon>Bacteroidota</taxon>
        <taxon>Flavobacteriia</taxon>
        <taxon>Flavobacteriales</taxon>
        <taxon>Flavobacteriaceae</taxon>
        <taxon>Nonlabens</taxon>
    </lineage>
</organism>
<protein>
    <submittedName>
        <fullName evidence="1">Nucleotidyltransferase</fullName>
    </submittedName>
</protein>
<dbReference type="GO" id="GO:0016740">
    <property type="term" value="F:transferase activity"/>
    <property type="evidence" value="ECO:0007669"/>
    <property type="project" value="UniProtKB-KW"/>
</dbReference>
<comment type="caution">
    <text evidence="1">The sequence shown here is derived from an EMBL/GenBank/DDBJ whole genome shotgun (WGS) entry which is preliminary data.</text>
</comment>
<dbReference type="AlphaFoldDB" id="A0A090QYM0"/>
<gene>
    <name evidence="1" type="ORF">JCM19314_2110</name>
</gene>
<reference evidence="1 2" key="1">
    <citation type="journal article" date="2014" name="Genome Announc.">
        <title>Draft Genome Sequences of Marine Flavobacterium Nonlabens Strains NR17, NR24, NR27, NR32, NR33, and Ara13.</title>
        <authorList>
            <person name="Nakanishi M."/>
            <person name="Meirelles P."/>
            <person name="Suzuki R."/>
            <person name="Takatani N."/>
            <person name="Mino S."/>
            <person name="Suda W."/>
            <person name="Oshima K."/>
            <person name="Hattori M."/>
            <person name="Ohkuma M."/>
            <person name="Hosokawa M."/>
            <person name="Miyashita K."/>
            <person name="Thompson F.L."/>
            <person name="Niwa A."/>
            <person name="Sawabe T."/>
            <person name="Sawabe T."/>
        </authorList>
    </citation>
    <scope>NUCLEOTIDE SEQUENCE [LARGE SCALE GENOMIC DNA]</scope>
    <source>
        <strain evidence="2">JCM19314</strain>
    </source>
</reference>
<dbReference type="Pfam" id="PF08780">
    <property type="entry name" value="NTase_sub_bind"/>
    <property type="match status" value="1"/>
</dbReference>
<dbReference type="EMBL" id="BBMM01000005">
    <property type="protein sequence ID" value="GAL00502.1"/>
    <property type="molecule type" value="Genomic_DNA"/>
</dbReference>
<proteinExistence type="predicted"/>
<accession>A0A090QYM0</accession>
<keyword evidence="1" id="KW-0808">Transferase</keyword>
<dbReference type="InterPro" id="IPR010235">
    <property type="entry name" value="HepT"/>
</dbReference>
<evidence type="ECO:0000313" key="1">
    <source>
        <dbReference type="EMBL" id="GAL00502.1"/>
    </source>
</evidence>
<dbReference type="Proteomes" id="UP000029226">
    <property type="component" value="Unassembled WGS sequence"/>
</dbReference>
<name>A0A090QYM0_NONUL</name>